<evidence type="ECO:0000256" key="7">
    <source>
        <dbReference type="ARBA" id="ARBA00023065"/>
    </source>
</evidence>
<evidence type="ECO:0000256" key="5">
    <source>
        <dbReference type="ARBA" id="ARBA00022692"/>
    </source>
</evidence>
<evidence type="ECO:0000256" key="2">
    <source>
        <dbReference type="ARBA" id="ARBA00022448"/>
    </source>
</evidence>
<keyword evidence="5 11" id="KW-0812">Transmembrane</keyword>
<evidence type="ECO:0000259" key="13">
    <source>
        <dbReference type="Pfam" id="PF07715"/>
    </source>
</evidence>
<dbReference type="EMBL" id="FMTS01000006">
    <property type="protein sequence ID" value="SCW75974.1"/>
    <property type="molecule type" value="Genomic_DNA"/>
</dbReference>
<dbReference type="PANTHER" id="PTHR32552:SF81">
    <property type="entry name" value="TONB-DEPENDENT OUTER MEMBRANE RECEPTOR"/>
    <property type="match status" value="1"/>
</dbReference>
<evidence type="ECO:0000256" key="9">
    <source>
        <dbReference type="ARBA" id="ARBA00023136"/>
    </source>
</evidence>
<dbReference type="InterPro" id="IPR036942">
    <property type="entry name" value="Beta-barrel_TonB_sf"/>
</dbReference>
<reference evidence="15" key="1">
    <citation type="submission" date="2016-10" db="EMBL/GenBank/DDBJ databases">
        <authorList>
            <person name="Varghese N."/>
            <person name="Submissions S."/>
        </authorList>
    </citation>
    <scope>NUCLEOTIDE SEQUENCE [LARGE SCALE GENOMIC DNA]</scope>
    <source>
        <strain evidence="15">CGMCC 1.3431</strain>
    </source>
</reference>
<keyword evidence="7" id="KW-0406">Ion transport</keyword>
<evidence type="ECO:0000256" key="10">
    <source>
        <dbReference type="ARBA" id="ARBA00023237"/>
    </source>
</evidence>
<evidence type="ECO:0000256" key="12">
    <source>
        <dbReference type="SAM" id="SignalP"/>
    </source>
</evidence>
<sequence>MTFFKSVMYASVAVGAVALAMPAFAQEKTISGDDATVVVVTATKRKESLQTVPMSVDAVTGDTLAKLNVQKFEDVQKLSPGLVLNAADGRGQNVSLRGVTFDPDTGASPTVQVYWNETPISTSDAFRSLFDISQVEVLRGPQGTLRGQTSPAGAITIATQRPNLHRFEGTYNQTFGSRSQMNSQLGVSIPLIQDKLAIRLAGVYDYSENGVHNVINDRDNSDMAHGGRISLLYKPMSNLEILLVHQQLNDTNVNYQVAVGAPVSGQADGPTLTASNRASVTEGMYDFRSHSQLTSLNVSWDLGGQRLSYIGGLQQGREEDLRDQDVTNVISGWTYQQDVYAKTRQMTHELRLESTKAGFWTWMVGAYYSKNTGAATFTQPLAYYFYAPYTAPLETTLTGTTDPDNYGQNTAFFTDHRFAVTANDTIELGLRYQENKSQNQQYLSYFGLTQPALSADLTHLKSHGTTGSLSYKHTFDKDTMAYASYSKGLRPGGAVGFITAVGLDPHYYIYQPETTDSYEIGYKSKLFDRRVTFSADIFQQNIHNYIARANGTWVRTAAVAGEPDGTGPGGTYPADTGTGAINFNTNGDVVSKGIEATANWLITDRWNAQISAAYIDAHYDNALLYCNDSNNDGVPDNGGAYVQPGRQVSLCASDRPLQDTFGNEAGKFNMTLRSEYSHQFRKYEGFVRGLVRYIPPSYNLALDKHISSYTPVDLYVGLRNPDEQWELSLWAQNLFDKSIDRGMNANYEGGYAGGYSWLRTAPEERKVGVTLRYNFGQ</sequence>
<dbReference type="Proteomes" id="UP000199150">
    <property type="component" value="Unassembled WGS sequence"/>
</dbReference>
<keyword evidence="10 11" id="KW-0998">Cell outer membrane</keyword>
<evidence type="ECO:0000313" key="14">
    <source>
        <dbReference type="EMBL" id="SCW75974.1"/>
    </source>
</evidence>
<evidence type="ECO:0000256" key="8">
    <source>
        <dbReference type="ARBA" id="ARBA00023077"/>
    </source>
</evidence>
<dbReference type="STRING" id="260084.SAMN02927928_3226"/>
<name>A0A1G4T3G1_9CAUL</name>
<keyword evidence="9 11" id="KW-0472">Membrane</keyword>
<protein>
    <submittedName>
        <fullName evidence="14">Iron complex outermembrane recepter protein</fullName>
    </submittedName>
</protein>
<keyword evidence="2 11" id="KW-0813">Transport</keyword>
<dbReference type="GO" id="GO:0009279">
    <property type="term" value="C:cell outer membrane"/>
    <property type="evidence" value="ECO:0007669"/>
    <property type="project" value="UniProtKB-SubCell"/>
</dbReference>
<evidence type="ECO:0000256" key="11">
    <source>
        <dbReference type="PROSITE-ProRule" id="PRU01360"/>
    </source>
</evidence>
<evidence type="ECO:0000256" key="3">
    <source>
        <dbReference type="ARBA" id="ARBA00022452"/>
    </source>
</evidence>
<dbReference type="InterPro" id="IPR039426">
    <property type="entry name" value="TonB-dep_rcpt-like"/>
</dbReference>
<comment type="similarity">
    <text evidence="11">Belongs to the TonB-dependent receptor family.</text>
</comment>
<evidence type="ECO:0000256" key="6">
    <source>
        <dbReference type="ARBA" id="ARBA00023004"/>
    </source>
</evidence>
<evidence type="ECO:0000256" key="1">
    <source>
        <dbReference type="ARBA" id="ARBA00004571"/>
    </source>
</evidence>
<dbReference type="Gene3D" id="2.40.170.20">
    <property type="entry name" value="TonB-dependent receptor, beta-barrel domain"/>
    <property type="match status" value="1"/>
</dbReference>
<dbReference type="OrthoDB" id="7176070at2"/>
<dbReference type="PROSITE" id="PS52016">
    <property type="entry name" value="TONB_DEPENDENT_REC_3"/>
    <property type="match status" value="1"/>
</dbReference>
<evidence type="ECO:0000256" key="4">
    <source>
        <dbReference type="ARBA" id="ARBA00022496"/>
    </source>
</evidence>
<accession>A0A1G4T3G1</accession>
<keyword evidence="6" id="KW-0408">Iron</keyword>
<gene>
    <name evidence="14" type="ORF">SAMN02927928_3226</name>
</gene>
<proteinExistence type="inferred from homology"/>
<dbReference type="GO" id="GO:0006826">
    <property type="term" value="P:iron ion transport"/>
    <property type="evidence" value="ECO:0007669"/>
    <property type="project" value="UniProtKB-KW"/>
</dbReference>
<dbReference type="RefSeq" id="WP_090650018.1">
    <property type="nucleotide sequence ID" value="NZ_CBCRYE010000005.1"/>
</dbReference>
<dbReference type="SUPFAM" id="SSF56935">
    <property type="entry name" value="Porins"/>
    <property type="match status" value="1"/>
</dbReference>
<keyword evidence="3 11" id="KW-1134">Transmembrane beta strand</keyword>
<dbReference type="PANTHER" id="PTHR32552">
    <property type="entry name" value="FERRICHROME IRON RECEPTOR-RELATED"/>
    <property type="match status" value="1"/>
</dbReference>
<feature type="domain" description="TonB-dependent receptor plug" evidence="13">
    <location>
        <begin position="49"/>
        <end position="154"/>
    </location>
</feature>
<keyword evidence="12" id="KW-0732">Signal</keyword>
<evidence type="ECO:0000313" key="15">
    <source>
        <dbReference type="Proteomes" id="UP000199150"/>
    </source>
</evidence>
<keyword evidence="8" id="KW-0798">TonB box</keyword>
<feature type="signal peptide" evidence="12">
    <location>
        <begin position="1"/>
        <end position="25"/>
    </location>
</feature>
<organism evidence="14 15">
    <name type="scientific">Asticcacaulis taihuensis</name>
    <dbReference type="NCBI Taxonomy" id="260084"/>
    <lineage>
        <taxon>Bacteria</taxon>
        <taxon>Pseudomonadati</taxon>
        <taxon>Pseudomonadota</taxon>
        <taxon>Alphaproteobacteria</taxon>
        <taxon>Caulobacterales</taxon>
        <taxon>Caulobacteraceae</taxon>
        <taxon>Asticcacaulis</taxon>
    </lineage>
</organism>
<dbReference type="InterPro" id="IPR012910">
    <property type="entry name" value="Plug_dom"/>
</dbReference>
<dbReference type="AlphaFoldDB" id="A0A1G4T3G1"/>
<comment type="subcellular location">
    <subcellularLocation>
        <location evidence="1 11">Cell outer membrane</location>
        <topology evidence="1 11">Multi-pass membrane protein</topology>
    </subcellularLocation>
</comment>
<dbReference type="Pfam" id="PF07715">
    <property type="entry name" value="Plug"/>
    <property type="match status" value="1"/>
</dbReference>
<feature type="chain" id="PRO_5011711901" evidence="12">
    <location>
        <begin position="26"/>
        <end position="777"/>
    </location>
</feature>
<keyword evidence="15" id="KW-1185">Reference proteome</keyword>
<keyword evidence="4" id="KW-0410">Iron transport</keyword>